<feature type="domain" description="Pentatricopeptide repeat-containing protein-mitochondrial" evidence="4">
    <location>
        <begin position="594"/>
        <end position="692"/>
    </location>
</feature>
<keyword evidence="5" id="KW-1185">Reference proteome</keyword>
<dbReference type="Pfam" id="PF01535">
    <property type="entry name" value="PPR"/>
    <property type="match status" value="6"/>
</dbReference>
<evidence type="ECO:0000256" key="3">
    <source>
        <dbReference type="PROSITE-ProRule" id="PRU00708"/>
    </source>
</evidence>
<comment type="similarity">
    <text evidence="1">Belongs to the PPR family. P subfamily.</text>
</comment>
<sequence>MSALRKSLQISSSLLQSSTTQKSFSSSSNSLTSILLSKLETLLPSQKPPISQEPISKTSISNEFLPSDALKTANFPIPISQNHQNHQNSTPLSQSDVVNSLLSFKNQPKSALKYFNEAVKQPGFNVGVESLCVLVHIFAGSNKYEPKKNKNVRELFSIQQCPKDAAIVIQGLMETAERFEFRVKPQTFDILLNGFVTAGRLDDAIVCFNAMVENFGTDLNESFANFLLRILVKRDRIKEVEELLNKIVSIEITRNANIINRLLKYCVSNMKFEEADQLFRKVREMGFKLDAQTYSYVAEIVSKKPESNSTREMLLKEMRGKGLLPSSSHFKNVIFGYVQQKNMVEAIRVKDEMVSSGEPMNLAVLTRLVKGYCESGDLQNAVNLLKKCIDDGLLPDRRSLSVLIKEYCNKGNMDLAIELYNLMIVMGIKPSVYITFLLIKGFLDVQSYEKACEQLNIGVESGVIDYFSYNFLMSWLCVEGKVDEAQQLWDKIVKTGSIPTVISDEYFGYSKVKKKVDLSVVVGKDFKPNAITYTTLIHGYFKKGEVEKALKLFDEMVNQKIDCKPYTYNTIIHGLCNNSKTSEARKMLEKFTSFKPSVTTYNFIIDGFVKEDQMDCASSIHTEMSEKGVSRVPMLRKDIVEKLCENNNLDHALQVIKEMLEKGFEMDVSGFEILIGCFCSRGNIRTALNLYSQESAEYVFLENFL</sequence>
<dbReference type="Gene3D" id="1.25.40.10">
    <property type="entry name" value="Tetratricopeptide repeat domain"/>
    <property type="match status" value="4"/>
</dbReference>
<feature type="repeat" description="PPR" evidence="3">
    <location>
        <begin position="564"/>
        <end position="594"/>
    </location>
</feature>
<feature type="repeat" description="PPR" evidence="3">
    <location>
        <begin position="361"/>
        <end position="395"/>
    </location>
</feature>
<dbReference type="PANTHER" id="PTHR46128:SF344">
    <property type="entry name" value="PENTACOTRIPEPTIDE-REPEAT REGION OF PRORP DOMAIN-CONTAINING PROTEIN"/>
    <property type="match status" value="1"/>
</dbReference>
<dbReference type="RefSeq" id="XP_056697215.1">
    <property type="nucleotide sequence ID" value="XM_056841237.1"/>
</dbReference>
<dbReference type="InterPro" id="IPR057027">
    <property type="entry name" value="TPR_mt"/>
</dbReference>
<reference evidence="6" key="2">
    <citation type="submission" date="2025-08" db="UniProtKB">
        <authorList>
            <consortium name="RefSeq"/>
        </authorList>
    </citation>
    <scope>IDENTIFICATION</scope>
    <source>
        <tissue evidence="6">Leaf</tissue>
    </source>
</reference>
<dbReference type="InterPro" id="IPR011990">
    <property type="entry name" value="TPR-like_helical_dom_sf"/>
</dbReference>
<evidence type="ECO:0000256" key="1">
    <source>
        <dbReference type="ARBA" id="ARBA00007626"/>
    </source>
</evidence>
<reference evidence="5" key="1">
    <citation type="journal article" date="2021" name="Nat. Commun.">
        <title>Genomic analyses provide insights into spinach domestication and the genetic basis of agronomic traits.</title>
        <authorList>
            <person name="Cai X."/>
            <person name="Sun X."/>
            <person name="Xu C."/>
            <person name="Sun H."/>
            <person name="Wang X."/>
            <person name="Ge C."/>
            <person name="Zhang Z."/>
            <person name="Wang Q."/>
            <person name="Fei Z."/>
            <person name="Jiao C."/>
            <person name="Wang Q."/>
        </authorList>
    </citation>
    <scope>NUCLEOTIDE SEQUENCE [LARGE SCALE GENOMIC DNA]</scope>
    <source>
        <strain evidence="5">cv. Varoflay</strain>
    </source>
</reference>
<feature type="repeat" description="PPR" evidence="3">
    <location>
        <begin position="396"/>
        <end position="430"/>
    </location>
</feature>
<feature type="repeat" description="PPR" evidence="3">
    <location>
        <begin position="465"/>
        <end position="499"/>
    </location>
</feature>
<dbReference type="Pfam" id="PF13041">
    <property type="entry name" value="PPR_2"/>
    <property type="match status" value="1"/>
</dbReference>
<gene>
    <name evidence="6" type="primary">LOC110782508</name>
</gene>
<dbReference type="PROSITE" id="PS51375">
    <property type="entry name" value="PPR"/>
    <property type="match status" value="7"/>
</dbReference>
<feature type="repeat" description="PPR" evidence="3">
    <location>
        <begin position="597"/>
        <end position="631"/>
    </location>
</feature>
<proteinExistence type="inferred from homology"/>
<dbReference type="SUPFAM" id="SSF81901">
    <property type="entry name" value="HCP-like"/>
    <property type="match status" value="1"/>
</dbReference>
<dbReference type="InterPro" id="IPR002885">
    <property type="entry name" value="PPR_rpt"/>
</dbReference>
<evidence type="ECO:0000313" key="5">
    <source>
        <dbReference type="Proteomes" id="UP000813463"/>
    </source>
</evidence>
<keyword evidence="2" id="KW-0677">Repeat</keyword>
<dbReference type="NCBIfam" id="TIGR00756">
    <property type="entry name" value="PPR"/>
    <property type="match status" value="8"/>
</dbReference>
<dbReference type="Pfam" id="PF23276">
    <property type="entry name" value="TPR_24"/>
    <property type="match status" value="1"/>
</dbReference>
<name>A0ABM3RNM2_SPIOL</name>
<dbReference type="Proteomes" id="UP000813463">
    <property type="component" value="Chromosome 3"/>
</dbReference>
<evidence type="ECO:0000256" key="2">
    <source>
        <dbReference type="ARBA" id="ARBA00022737"/>
    </source>
</evidence>
<dbReference type="PANTHER" id="PTHR46128">
    <property type="entry name" value="MITOCHONDRIAL GROUP I INTRON SPLICING FACTOR CCM1"/>
    <property type="match status" value="1"/>
</dbReference>
<feature type="repeat" description="PPR" evidence="3">
    <location>
        <begin position="255"/>
        <end position="289"/>
    </location>
</feature>
<dbReference type="GeneID" id="110782508"/>
<dbReference type="InterPro" id="IPR050872">
    <property type="entry name" value="PPR_P_subfamily"/>
</dbReference>
<evidence type="ECO:0000313" key="6">
    <source>
        <dbReference type="RefSeq" id="XP_056697215.1"/>
    </source>
</evidence>
<accession>A0ABM3RNM2</accession>
<evidence type="ECO:0000259" key="4">
    <source>
        <dbReference type="Pfam" id="PF23276"/>
    </source>
</evidence>
<feature type="repeat" description="PPR" evidence="3">
    <location>
        <begin position="529"/>
        <end position="563"/>
    </location>
</feature>
<organism evidence="5 6">
    <name type="scientific">Spinacia oleracea</name>
    <name type="common">Spinach</name>
    <dbReference type="NCBI Taxonomy" id="3562"/>
    <lineage>
        <taxon>Eukaryota</taxon>
        <taxon>Viridiplantae</taxon>
        <taxon>Streptophyta</taxon>
        <taxon>Embryophyta</taxon>
        <taxon>Tracheophyta</taxon>
        <taxon>Spermatophyta</taxon>
        <taxon>Magnoliopsida</taxon>
        <taxon>eudicotyledons</taxon>
        <taxon>Gunneridae</taxon>
        <taxon>Pentapetalae</taxon>
        <taxon>Caryophyllales</taxon>
        <taxon>Chenopodiaceae</taxon>
        <taxon>Chenopodioideae</taxon>
        <taxon>Anserineae</taxon>
        <taxon>Spinacia</taxon>
    </lineage>
</organism>
<protein>
    <submittedName>
        <fullName evidence="6">Pentatricopeptide repeat-containing protein At3g54980, mitochondrial</fullName>
    </submittedName>
</protein>